<dbReference type="EMBL" id="JARKHS020022777">
    <property type="protein sequence ID" value="KAK8769303.1"/>
    <property type="molecule type" value="Genomic_DNA"/>
</dbReference>
<keyword evidence="2" id="KW-1185">Reference proteome</keyword>
<organism evidence="1 2">
    <name type="scientific">Amblyomma americanum</name>
    <name type="common">Lone star tick</name>
    <dbReference type="NCBI Taxonomy" id="6943"/>
    <lineage>
        <taxon>Eukaryota</taxon>
        <taxon>Metazoa</taxon>
        <taxon>Ecdysozoa</taxon>
        <taxon>Arthropoda</taxon>
        <taxon>Chelicerata</taxon>
        <taxon>Arachnida</taxon>
        <taxon>Acari</taxon>
        <taxon>Parasitiformes</taxon>
        <taxon>Ixodida</taxon>
        <taxon>Ixodoidea</taxon>
        <taxon>Ixodidae</taxon>
        <taxon>Amblyomminae</taxon>
        <taxon>Amblyomma</taxon>
    </lineage>
</organism>
<comment type="caution">
    <text evidence="1">The sequence shown here is derived from an EMBL/GenBank/DDBJ whole genome shotgun (WGS) entry which is preliminary data.</text>
</comment>
<reference evidence="1 2" key="1">
    <citation type="journal article" date="2023" name="Arcadia Sci">
        <title>De novo assembly of a long-read Amblyomma americanum tick genome.</title>
        <authorList>
            <person name="Chou S."/>
            <person name="Poskanzer K.E."/>
            <person name="Rollins M."/>
            <person name="Thuy-Boun P.S."/>
        </authorList>
    </citation>
    <scope>NUCLEOTIDE SEQUENCE [LARGE SCALE GENOMIC DNA]</scope>
    <source>
        <strain evidence="1">F_SG_1</strain>
        <tissue evidence="1">Salivary glands</tissue>
    </source>
</reference>
<sequence>MDFLLHHGSWFFTRGGNGEEANLSAPRSCCSGSSCCGGRTSGRSNAFPPTCVVVGGRLRLPQCTLSTVLDEVTVAGAKSPLKLRSMASLCTPSSRLTASLTLRRSSLDNSQVLKRALGNSNDCQVKLCQKFLQKQLHCVVKWRSLLGICSASRLHGWYF</sequence>
<dbReference type="Proteomes" id="UP001321473">
    <property type="component" value="Unassembled WGS sequence"/>
</dbReference>
<protein>
    <submittedName>
        <fullName evidence="1">Uncharacterized protein</fullName>
    </submittedName>
</protein>
<evidence type="ECO:0000313" key="2">
    <source>
        <dbReference type="Proteomes" id="UP001321473"/>
    </source>
</evidence>
<name>A0AAQ4E3M8_AMBAM</name>
<gene>
    <name evidence="1" type="ORF">V5799_014237</name>
</gene>
<proteinExistence type="predicted"/>
<evidence type="ECO:0000313" key="1">
    <source>
        <dbReference type="EMBL" id="KAK8769303.1"/>
    </source>
</evidence>
<accession>A0AAQ4E3M8</accession>
<dbReference type="AlphaFoldDB" id="A0AAQ4E3M8"/>